<dbReference type="SUPFAM" id="SSF55347">
    <property type="entry name" value="Glyceraldehyde-3-phosphate dehydrogenase-like, C-terminal domain"/>
    <property type="match status" value="1"/>
</dbReference>
<dbReference type="Pfam" id="PF02774">
    <property type="entry name" value="Semialdhyde_dhC"/>
    <property type="match status" value="1"/>
</dbReference>
<feature type="active site" description="Acyl-thioester intermediate" evidence="15 16">
    <location>
        <position position="131"/>
    </location>
</feature>
<dbReference type="SMART" id="SM00859">
    <property type="entry name" value="Semialdhyde_dh"/>
    <property type="match status" value="1"/>
</dbReference>
<dbReference type="UniPathway" id="UPA00051">
    <property type="reaction ID" value="UER00464"/>
</dbReference>
<dbReference type="InterPro" id="IPR000319">
    <property type="entry name" value="Asp-semialdehyde_DH_CS"/>
</dbReference>
<feature type="binding site" evidence="15">
    <location>
        <begin position="42"/>
        <end position="43"/>
    </location>
    <ligand>
        <name>NADP(+)</name>
        <dbReference type="ChEBI" id="CHEBI:58349"/>
    </ligand>
</feature>
<dbReference type="GO" id="GO:0009089">
    <property type="term" value="P:lysine biosynthetic process via diaminopimelate"/>
    <property type="evidence" value="ECO:0007669"/>
    <property type="project" value="UniProtKB-UniRule"/>
</dbReference>
<dbReference type="Gene3D" id="3.40.50.720">
    <property type="entry name" value="NAD(P)-binding Rossmann-like Domain"/>
    <property type="match status" value="1"/>
</dbReference>
<dbReference type="NCBIfam" id="TIGR01296">
    <property type="entry name" value="asd_B"/>
    <property type="match status" value="1"/>
</dbReference>
<keyword evidence="13 15" id="KW-0486">Methionine biosynthesis</keyword>
<evidence type="ECO:0000256" key="6">
    <source>
        <dbReference type="ARBA" id="ARBA00013120"/>
    </source>
</evidence>
<dbReference type="HAMAP" id="MF_02121">
    <property type="entry name" value="ASADH"/>
    <property type="match status" value="1"/>
</dbReference>
<accession>A0A3A1QQI0</accession>
<evidence type="ECO:0000256" key="10">
    <source>
        <dbReference type="ARBA" id="ARBA00022915"/>
    </source>
</evidence>
<dbReference type="EC" id="1.2.1.11" evidence="6 15"/>
<keyword evidence="12 15" id="KW-0457">Lysine biosynthesis</keyword>
<feature type="binding site" evidence="15">
    <location>
        <position position="102"/>
    </location>
    <ligand>
        <name>phosphate</name>
        <dbReference type="ChEBI" id="CHEBI:43474"/>
    </ligand>
</feature>
<keyword evidence="8 15" id="KW-0791">Threonine biosynthesis</keyword>
<dbReference type="Proteomes" id="UP000265801">
    <property type="component" value="Unassembled WGS sequence"/>
</dbReference>
<dbReference type="EMBL" id="QXIR01000034">
    <property type="protein sequence ID" value="RIW29303.1"/>
    <property type="molecule type" value="Genomic_DNA"/>
</dbReference>
<dbReference type="PIRSF" id="PIRSF000148">
    <property type="entry name" value="ASA_dh"/>
    <property type="match status" value="1"/>
</dbReference>
<evidence type="ECO:0000256" key="14">
    <source>
        <dbReference type="ARBA" id="ARBA00047891"/>
    </source>
</evidence>
<keyword evidence="19" id="KW-1185">Reference proteome</keyword>
<keyword evidence="9 15" id="KW-0521">NADP</keyword>
<protein>
    <recommendedName>
        <fullName evidence="6 15">Aspartate-semialdehyde dehydrogenase</fullName>
        <shortName evidence="15">ASA dehydrogenase</shortName>
        <shortName evidence="15">ASADH</shortName>
        <ecNumber evidence="6 15">1.2.1.11</ecNumber>
    </recommendedName>
    <alternativeName>
        <fullName evidence="15">Aspartate-beta-semialdehyde dehydrogenase</fullName>
    </alternativeName>
</protein>
<evidence type="ECO:0000256" key="13">
    <source>
        <dbReference type="ARBA" id="ARBA00023167"/>
    </source>
</evidence>
<evidence type="ECO:0000256" key="15">
    <source>
        <dbReference type="HAMAP-Rule" id="MF_02121"/>
    </source>
</evidence>
<organism evidence="18 19">
    <name type="scientific">Bacillus salacetis</name>
    <dbReference type="NCBI Taxonomy" id="2315464"/>
    <lineage>
        <taxon>Bacteria</taxon>
        <taxon>Bacillati</taxon>
        <taxon>Bacillota</taxon>
        <taxon>Bacilli</taxon>
        <taxon>Bacillales</taxon>
        <taxon>Bacillaceae</taxon>
        <taxon>Bacillus</taxon>
    </lineage>
</organism>
<comment type="pathway">
    <text evidence="3 15">Amino-acid biosynthesis; L-threonine biosynthesis; L-threonine from L-aspartate: step 2/5.</text>
</comment>
<dbReference type="Gene3D" id="3.30.360.10">
    <property type="entry name" value="Dihydrodipicolinate Reductase, domain 2"/>
    <property type="match status" value="1"/>
</dbReference>
<evidence type="ECO:0000256" key="11">
    <source>
        <dbReference type="ARBA" id="ARBA00023002"/>
    </source>
</evidence>
<dbReference type="Pfam" id="PF01118">
    <property type="entry name" value="Semialdhyde_dh"/>
    <property type="match status" value="1"/>
</dbReference>
<dbReference type="RefSeq" id="WP_119548963.1">
    <property type="nucleotide sequence ID" value="NZ_QXIR01000034.1"/>
</dbReference>
<feature type="binding site" evidence="15">
    <location>
        <begin position="14"/>
        <end position="17"/>
    </location>
    <ligand>
        <name>NADP(+)</name>
        <dbReference type="ChEBI" id="CHEBI:58349"/>
    </ligand>
</feature>
<gene>
    <name evidence="15 18" type="primary">asd</name>
    <name evidence="18" type="ORF">D3H55_19450</name>
</gene>
<dbReference type="GO" id="GO:0050661">
    <property type="term" value="F:NADP binding"/>
    <property type="evidence" value="ECO:0007669"/>
    <property type="project" value="UniProtKB-UniRule"/>
</dbReference>
<comment type="function">
    <text evidence="15">Catalyzes the NADPH-dependent formation of L-aspartate-semialdehyde (L-ASA) by the reductive dephosphorylation of L-aspartyl-4-phosphate.</text>
</comment>
<evidence type="ECO:0000256" key="4">
    <source>
        <dbReference type="ARBA" id="ARBA00010584"/>
    </source>
</evidence>
<dbReference type="CDD" id="cd18131">
    <property type="entry name" value="ASADH_C_bac_euk_like"/>
    <property type="match status" value="1"/>
</dbReference>
<comment type="similarity">
    <text evidence="4 15">Belongs to the aspartate-semialdehyde dehydrogenase family.</text>
</comment>
<feature type="binding site" evidence="15">
    <location>
        <begin position="161"/>
        <end position="162"/>
    </location>
    <ligand>
        <name>NADP(+)</name>
        <dbReference type="ChEBI" id="CHEBI:58349"/>
    </ligand>
</feature>
<comment type="pathway">
    <text evidence="2 15">Amino-acid biosynthesis; L-lysine biosynthesis via DAP pathway; (S)-tetrahydrodipicolinate from L-aspartate: step 2/4.</text>
</comment>
<evidence type="ECO:0000256" key="5">
    <source>
        <dbReference type="ARBA" id="ARBA00011738"/>
    </source>
</evidence>
<evidence type="ECO:0000313" key="19">
    <source>
        <dbReference type="Proteomes" id="UP000265801"/>
    </source>
</evidence>
<evidence type="ECO:0000256" key="8">
    <source>
        <dbReference type="ARBA" id="ARBA00022697"/>
    </source>
</evidence>
<evidence type="ECO:0000259" key="17">
    <source>
        <dbReference type="SMART" id="SM00859"/>
    </source>
</evidence>
<dbReference type="GO" id="GO:0009088">
    <property type="term" value="P:threonine biosynthetic process"/>
    <property type="evidence" value="ECO:0007669"/>
    <property type="project" value="UniProtKB-UniRule"/>
</dbReference>
<reference evidence="18 19" key="1">
    <citation type="submission" date="2018-09" db="EMBL/GenBank/DDBJ databases">
        <title>Bacillus saliacetes sp. nov., isolated from Thai shrimp paste (Ka-pi).</title>
        <authorList>
            <person name="Daroonpunt R."/>
            <person name="Tanasupawat S."/>
            <person name="Yiamsombut S."/>
        </authorList>
    </citation>
    <scope>NUCLEOTIDE SEQUENCE [LARGE SCALE GENOMIC DNA]</scope>
    <source>
        <strain evidence="18 19">SKP7-4</strain>
    </source>
</reference>
<comment type="caution">
    <text evidence="15">Lacks conserved residue(s) required for the propagation of feature annotation.</text>
</comment>
<dbReference type="InterPro" id="IPR012080">
    <property type="entry name" value="Asp_semialdehyde_DH"/>
</dbReference>
<dbReference type="InterPro" id="IPR036291">
    <property type="entry name" value="NAD(P)-bd_dom_sf"/>
</dbReference>
<evidence type="ECO:0000256" key="3">
    <source>
        <dbReference type="ARBA" id="ARBA00005097"/>
    </source>
</evidence>
<dbReference type="PANTHER" id="PTHR46278:SF2">
    <property type="entry name" value="ASPARTATE-SEMIALDEHYDE DEHYDROGENASE"/>
    <property type="match status" value="1"/>
</dbReference>
<dbReference type="AlphaFoldDB" id="A0A3A1QQI0"/>
<evidence type="ECO:0000256" key="16">
    <source>
        <dbReference type="PIRSR" id="PIRSR000148-1"/>
    </source>
</evidence>
<keyword evidence="10 15" id="KW-0220">Diaminopimelate biosynthesis</keyword>
<dbReference type="GO" id="GO:0051287">
    <property type="term" value="F:NAD binding"/>
    <property type="evidence" value="ECO:0007669"/>
    <property type="project" value="InterPro"/>
</dbReference>
<evidence type="ECO:0000313" key="18">
    <source>
        <dbReference type="EMBL" id="RIW29303.1"/>
    </source>
</evidence>
<dbReference type="InterPro" id="IPR012280">
    <property type="entry name" value="Semialdhyde_DH_dimer_dom"/>
</dbReference>
<comment type="pathway">
    <text evidence="1 15">Amino-acid biosynthesis; L-methionine biosynthesis via de novo pathway; L-homoserine from L-aspartate: step 2/3.</text>
</comment>
<dbReference type="UniPathway" id="UPA00034">
    <property type="reaction ID" value="UER00016"/>
</dbReference>
<sequence length="350" mass="38302">MNTHGYRVAVVGATGAVGQQMIKTLESRDFPIDKLTLLSSARSAGKKVTYKGEEITVQEAKPEIFDDIDIALFSAGGSVSKELAPEAAKRGAVCIDNTSAFRMDPDVPLVVPEVNEEEIRNHNGIIANPNCSTIQMVAALEPVRKKFGLDKVIVSTYQAVSGAGAAAIDELHSQSQAILDGREAKAEVLPVKSGKKHHQIAFNAIPQIDNFEENGYTFEEMKMINETKKIMAMPELKVAATCVRLPIVTGHSESVYFEIKDENVTAEDIKTLLKDAPGIILQDSPEEQLYPMPADAVGSNDVFVGRIRKDLDDRRSFHMWVVSDNLLKGAAWNSVQIAESLIKLNLITRK</sequence>
<evidence type="ECO:0000256" key="12">
    <source>
        <dbReference type="ARBA" id="ARBA00023154"/>
    </source>
</evidence>
<dbReference type="GO" id="GO:0046983">
    <property type="term" value="F:protein dimerization activity"/>
    <property type="evidence" value="ECO:0007669"/>
    <property type="project" value="InterPro"/>
</dbReference>
<comment type="caution">
    <text evidence="18">The sequence shown here is derived from an EMBL/GenBank/DDBJ whole genome shotgun (WGS) entry which is preliminary data.</text>
</comment>
<evidence type="ECO:0000256" key="9">
    <source>
        <dbReference type="ARBA" id="ARBA00022857"/>
    </source>
</evidence>
<name>A0A3A1QQI0_9BACI</name>
<feature type="binding site" evidence="15">
    <location>
        <position position="244"/>
    </location>
    <ligand>
        <name>substrate</name>
    </ligand>
</feature>
<feature type="active site" description="Proton acceptor" evidence="15 16">
    <location>
        <position position="251"/>
    </location>
</feature>
<dbReference type="NCBIfam" id="NF011456">
    <property type="entry name" value="PRK14874.1"/>
    <property type="match status" value="1"/>
</dbReference>
<comment type="catalytic activity">
    <reaction evidence="14 15">
        <text>L-aspartate 4-semialdehyde + phosphate + NADP(+) = 4-phospho-L-aspartate + NADPH + H(+)</text>
        <dbReference type="Rhea" id="RHEA:24284"/>
        <dbReference type="ChEBI" id="CHEBI:15378"/>
        <dbReference type="ChEBI" id="CHEBI:43474"/>
        <dbReference type="ChEBI" id="CHEBI:57535"/>
        <dbReference type="ChEBI" id="CHEBI:57783"/>
        <dbReference type="ChEBI" id="CHEBI:58349"/>
        <dbReference type="ChEBI" id="CHEBI:537519"/>
        <dbReference type="EC" id="1.2.1.11"/>
    </reaction>
</comment>
<evidence type="ECO:0000256" key="7">
    <source>
        <dbReference type="ARBA" id="ARBA00022605"/>
    </source>
</evidence>
<dbReference type="CDD" id="cd02316">
    <property type="entry name" value="VcASADH2_like_N"/>
    <property type="match status" value="1"/>
</dbReference>
<dbReference type="GO" id="GO:0019877">
    <property type="term" value="P:diaminopimelate biosynthetic process"/>
    <property type="evidence" value="ECO:0007669"/>
    <property type="project" value="UniProtKB-UniRule"/>
</dbReference>
<dbReference type="InterPro" id="IPR005986">
    <property type="entry name" value="Asp_semialdehyde_DH_beta"/>
</dbReference>
<dbReference type="GO" id="GO:0071266">
    <property type="term" value="P:'de novo' L-methionine biosynthetic process"/>
    <property type="evidence" value="ECO:0007669"/>
    <property type="project" value="UniProtKB-UniRule"/>
</dbReference>
<keyword evidence="7 15" id="KW-0028">Amino-acid biosynthesis</keyword>
<proteinExistence type="inferred from homology"/>
<comment type="subunit">
    <text evidence="5 15">Homodimer.</text>
</comment>
<feature type="binding site" evidence="15">
    <location>
        <position position="158"/>
    </location>
    <ligand>
        <name>substrate</name>
    </ligand>
</feature>
<feature type="binding site" evidence="15">
    <location>
        <position position="325"/>
    </location>
    <ligand>
        <name>NADP(+)</name>
        <dbReference type="ChEBI" id="CHEBI:58349"/>
    </ligand>
</feature>
<dbReference type="InterPro" id="IPR000534">
    <property type="entry name" value="Semialdehyde_DH_NAD-bd"/>
</dbReference>
<feature type="domain" description="Semialdehyde dehydrogenase NAD-binding" evidence="17">
    <location>
        <begin position="7"/>
        <end position="122"/>
    </location>
</feature>
<dbReference type="PANTHER" id="PTHR46278">
    <property type="entry name" value="DEHYDROGENASE, PUTATIVE-RELATED"/>
    <property type="match status" value="1"/>
</dbReference>
<dbReference type="UniPathway" id="UPA00050">
    <property type="reaction ID" value="UER00463"/>
</dbReference>
<evidence type="ECO:0000256" key="1">
    <source>
        <dbReference type="ARBA" id="ARBA00005021"/>
    </source>
</evidence>
<dbReference type="OrthoDB" id="9805684at2"/>
<evidence type="ECO:0000256" key="2">
    <source>
        <dbReference type="ARBA" id="ARBA00005076"/>
    </source>
</evidence>
<dbReference type="GO" id="GO:0004073">
    <property type="term" value="F:aspartate-semialdehyde dehydrogenase activity"/>
    <property type="evidence" value="ECO:0007669"/>
    <property type="project" value="UniProtKB-UniRule"/>
</dbReference>
<dbReference type="GO" id="GO:0009097">
    <property type="term" value="P:isoleucine biosynthetic process"/>
    <property type="evidence" value="ECO:0007669"/>
    <property type="project" value="UniProtKB-UniRule"/>
</dbReference>
<dbReference type="SUPFAM" id="SSF51735">
    <property type="entry name" value="NAD(P)-binding Rossmann-fold domains"/>
    <property type="match status" value="1"/>
</dbReference>
<dbReference type="PROSITE" id="PS01103">
    <property type="entry name" value="ASD"/>
    <property type="match status" value="1"/>
</dbReference>
<keyword evidence="11 15" id="KW-0560">Oxidoreductase</keyword>